<feature type="signal peptide" evidence="4">
    <location>
        <begin position="1"/>
        <end position="26"/>
    </location>
</feature>
<dbReference type="Gene3D" id="3.40.190.10">
    <property type="entry name" value="Periplasmic binding protein-like II"/>
    <property type="match status" value="2"/>
</dbReference>
<feature type="chain" id="PRO_5039731602" evidence="4">
    <location>
        <begin position="27"/>
        <end position="427"/>
    </location>
</feature>
<dbReference type="SUPFAM" id="SSF53850">
    <property type="entry name" value="Periplasmic binding protein-like II"/>
    <property type="match status" value="1"/>
</dbReference>
<evidence type="ECO:0000256" key="4">
    <source>
        <dbReference type="SAM" id="SignalP"/>
    </source>
</evidence>
<dbReference type="RefSeq" id="WP_182535118.1">
    <property type="nucleotide sequence ID" value="NZ_JACJIP010000008.1"/>
</dbReference>
<keyword evidence="3 4" id="KW-0732">Signal</keyword>
<evidence type="ECO:0000313" key="5">
    <source>
        <dbReference type="EMBL" id="MBA9085212.1"/>
    </source>
</evidence>
<evidence type="ECO:0000313" key="6">
    <source>
        <dbReference type="Proteomes" id="UP000567067"/>
    </source>
</evidence>
<name>A0A7W3SS13_9BACL</name>
<dbReference type="GO" id="GO:0042956">
    <property type="term" value="P:maltodextrin transmembrane transport"/>
    <property type="evidence" value="ECO:0007669"/>
    <property type="project" value="TreeGrafter"/>
</dbReference>
<organism evidence="5 6">
    <name type="scientific">Fontibacillus solani</name>
    <dbReference type="NCBI Taxonomy" id="1572857"/>
    <lineage>
        <taxon>Bacteria</taxon>
        <taxon>Bacillati</taxon>
        <taxon>Bacillota</taxon>
        <taxon>Bacilli</taxon>
        <taxon>Bacillales</taxon>
        <taxon>Paenibacillaceae</taxon>
        <taxon>Fontibacillus</taxon>
    </lineage>
</organism>
<proteinExistence type="inferred from homology"/>
<dbReference type="EMBL" id="JACJIP010000008">
    <property type="protein sequence ID" value="MBA9085212.1"/>
    <property type="molecule type" value="Genomic_DNA"/>
</dbReference>
<protein>
    <submittedName>
        <fullName evidence="5">ABC-type glycerol-3-phosphate transport system substrate-binding protein</fullName>
    </submittedName>
</protein>
<dbReference type="PANTHER" id="PTHR30061:SF50">
    <property type="entry name" value="MALTOSE_MALTODEXTRIN-BINDING PERIPLASMIC PROTEIN"/>
    <property type="match status" value="1"/>
</dbReference>
<dbReference type="Proteomes" id="UP000567067">
    <property type="component" value="Unassembled WGS sequence"/>
</dbReference>
<gene>
    <name evidence="5" type="ORF">FHR92_001676</name>
</gene>
<dbReference type="PANTHER" id="PTHR30061">
    <property type="entry name" value="MALTOSE-BINDING PERIPLASMIC PROTEIN"/>
    <property type="match status" value="1"/>
</dbReference>
<comment type="similarity">
    <text evidence="1">Belongs to the bacterial solute-binding protein 1 family.</text>
</comment>
<dbReference type="GO" id="GO:0015768">
    <property type="term" value="P:maltose transport"/>
    <property type="evidence" value="ECO:0007669"/>
    <property type="project" value="TreeGrafter"/>
</dbReference>
<evidence type="ECO:0000256" key="3">
    <source>
        <dbReference type="ARBA" id="ARBA00022729"/>
    </source>
</evidence>
<comment type="caution">
    <text evidence="5">The sequence shown here is derived from an EMBL/GenBank/DDBJ whole genome shotgun (WGS) entry which is preliminary data.</text>
</comment>
<dbReference type="InterPro" id="IPR006059">
    <property type="entry name" value="SBP"/>
</dbReference>
<accession>A0A7W3SS13</accession>
<reference evidence="5 6" key="1">
    <citation type="submission" date="2020-08" db="EMBL/GenBank/DDBJ databases">
        <title>Genomic Encyclopedia of Type Strains, Phase III (KMG-III): the genomes of soil and plant-associated and newly described type strains.</title>
        <authorList>
            <person name="Whitman W."/>
        </authorList>
    </citation>
    <scope>NUCLEOTIDE SEQUENCE [LARGE SCALE GENOMIC DNA]</scope>
    <source>
        <strain evidence="5 6">CECT 8693</strain>
    </source>
</reference>
<dbReference type="AlphaFoldDB" id="A0A7W3SS13"/>
<keyword evidence="2" id="KW-0813">Transport</keyword>
<evidence type="ECO:0000256" key="2">
    <source>
        <dbReference type="ARBA" id="ARBA00022448"/>
    </source>
</evidence>
<keyword evidence="6" id="KW-1185">Reference proteome</keyword>
<dbReference type="Pfam" id="PF13416">
    <property type="entry name" value="SBP_bac_8"/>
    <property type="match status" value="1"/>
</dbReference>
<dbReference type="GO" id="GO:0055052">
    <property type="term" value="C:ATP-binding cassette (ABC) transporter complex, substrate-binding subunit-containing"/>
    <property type="evidence" value="ECO:0007669"/>
    <property type="project" value="TreeGrafter"/>
</dbReference>
<dbReference type="GO" id="GO:1901982">
    <property type="term" value="F:maltose binding"/>
    <property type="evidence" value="ECO:0007669"/>
    <property type="project" value="TreeGrafter"/>
</dbReference>
<evidence type="ECO:0000256" key="1">
    <source>
        <dbReference type="ARBA" id="ARBA00008520"/>
    </source>
</evidence>
<sequence>MKRKNQWLLFAILLLALINLSPSENSTLIRQNNPRENEPEVLPNQVTVQDRGHIKVAVQLPDNEFVRLQHMTKQFMEDHPVEVELMNMPANEDYHELMRQLELGESPDVLLLDNTWVRNFAVDGYLMPAENYYSGALAGEVLSASLAQNEWNGYVWGVPFDVDPYVWVYNRSRFNSMMGSEFPVTKNEWANLIEKYTQSSEPLPADFLAFDFTDPYASMSLIWQLGGQVELNSSASPFEQNENIDYAVQQLDKLRSHLINLNEESETSGGIWDKLNQGDIAAALVRYTEVSKNYSSWMKIIFAGPDDAKEMMWVSGRSYVVSARSDNKEAAGLWITEMTTQIKQRQWIEVTDHLPVFKNMYYQASRNGLPDDIPISLINGKKSSIPVGAALPSQMKLFSELSNTFYNGGFSSNQFLSEIYNINEAKN</sequence>